<evidence type="ECO:0000313" key="6">
    <source>
        <dbReference type="Proteomes" id="UP000321720"/>
    </source>
</evidence>
<dbReference type="AlphaFoldDB" id="A0A511J939"/>
<dbReference type="Gene3D" id="2.60.40.1240">
    <property type="match status" value="1"/>
</dbReference>
<accession>A0A511J939</accession>
<evidence type="ECO:0000259" key="4">
    <source>
        <dbReference type="Pfam" id="PF16729"/>
    </source>
</evidence>
<protein>
    <recommendedName>
        <fullName evidence="4">DUF5067 domain-containing protein</fullName>
    </recommendedName>
</protein>
<feature type="signal peptide" evidence="3">
    <location>
        <begin position="1"/>
        <end position="23"/>
    </location>
</feature>
<evidence type="ECO:0000313" key="5">
    <source>
        <dbReference type="EMBL" id="GEL94498.1"/>
    </source>
</evidence>
<evidence type="ECO:0000256" key="2">
    <source>
        <dbReference type="SAM" id="MobiDB-lite"/>
    </source>
</evidence>
<dbReference type="InterPro" id="IPR031989">
    <property type="entry name" value="DUF5067"/>
</dbReference>
<dbReference type="PROSITE" id="PS51257">
    <property type="entry name" value="PROKAR_LIPOPROTEIN"/>
    <property type="match status" value="1"/>
</dbReference>
<keyword evidence="6" id="KW-1185">Reference proteome</keyword>
<dbReference type="OrthoDB" id="3174999at2"/>
<evidence type="ECO:0000256" key="3">
    <source>
        <dbReference type="SAM" id="SignalP"/>
    </source>
</evidence>
<feature type="compositionally biased region" description="Low complexity" evidence="2">
    <location>
        <begin position="35"/>
        <end position="48"/>
    </location>
</feature>
<feature type="domain" description="DUF5067" evidence="4">
    <location>
        <begin position="154"/>
        <end position="267"/>
    </location>
</feature>
<keyword evidence="1 3" id="KW-0732">Signal</keyword>
<dbReference type="RefSeq" id="WP_146842195.1">
    <property type="nucleotide sequence ID" value="NZ_BJWG01000004.1"/>
</dbReference>
<feature type="chain" id="PRO_5021934711" description="DUF5067 domain-containing protein" evidence="3">
    <location>
        <begin position="24"/>
        <end position="286"/>
    </location>
</feature>
<reference evidence="5 6" key="1">
    <citation type="submission" date="2019-07" db="EMBL/GenBank/DDBJ databases">
        <title>Whole genome shotgun sequence of Cellulomonas composti NBRC 100758.</title>
        <authorList>
            <person name="Hosoyama A."/>
            <person name="Uohara A."/>
            <person name="Ohji S."/>
            <person name="Ichikawa N."/>
        </authorList>
    </citation>
    <scope>NUCLEOTIDE SEQUENCE [LARGE SCALE GENOMIC DNA]</scope>
    <source>
        <strain evidence="5 6">NBRC 100758</strain>
    </source>
</reference>
<sequence length="286" mass="29791">MTTRTTVSIALVALLGLAGLAGCSDSGSGGGGDGSSSAENSESAAPAAPVDLTGEWEQSNDAGDGSAHAATIVSDTITIYWVSDDDSKSLYWAGTVDVPQDAGDSFTWDSVNDKSKTDSALLASGDDTKTFAYEDGIISYETSALGQTWTVELKQTSTTPAAESEVPEESSDFDVTIEGATFSSDYEGKPVIVVSFAFTNNSDEAASFVFSVNAQAFQGGIELDDTVIGVDDIDKSIQMADIQPGVTATVQKPFLLRDDSTVSVEVRELFSLSDAVLASQEFSVSQ</sequence>
<dbReference type="Proteomes" id="UP000321720">
    <property type="component" value="Unassembled WGS sequence"/>
</dbReference>
<dbReference type="InterPro" id="IPR029050">
    <property type="entry name" value="Immunoprotect_excell_Ig-like"/>
</dbReference>
<name>A0A511J939_9CELL</name>
<evidence type="ECO:0000256" key="1">
    <source>
        <dbReference type="ARBA" id="ARBA00022729"/>
    </source>
</evidence>
<feature type="region of interest" description="Disordered" evidence="2">
    <location>
        <begin position="26"/>
        <end position="67"/>
    </location>
</feature>
<dbReference type="EMBL" id="BJWG01000004">
    <property type="protein sequence ID" value="GEL94498.1"/>
    <property type="molecule type" value="Genomic_DNA"/>
</dbReference>
<comment type="caution">
    <text evidence="5">The sequence shown here is derived from an EMBL/GenBank/DDBJ whole genome shotgun (WGS) entry which is preliminary data.</text>
</comment>
<proteinExistence type="predicted"/>
<gene>
    <name evidence="5" type="ORF">CCO02nite_11560</name>
</gene>
<organism evidence="5 6">
    <name type="scientific">Cellulomonas composti</name>
    <dbReference type="NCBI Taxonomy" id="266130"/>
    <lineage>
        <taxon>Bacteria</taxon>
        <taxon>Bacillati</taxon>
        <taxon>Actinomycetota</taxon>
        <taxon>Actinomycetes</taxon>
        <taxon>Micrococcales</taxon>
        <taxon>Cellulomonadaceae</taxon>
        <taxon>Cellulomonas</taxon>
    </lineage>
</organism>
<dbReference type="Pfam" id="PF16729">
    <property type="entry name" value="DUF5067"/>
    <property type="match status" value="1"/>
</dbReference>